<evidence type="ECO:0000259" key="2">
    <source>
        <dbReference type="Pfam" id="PF02854"/>
    </source>
</evidence>
<dbReference type="GO" id="GO:0003743">
    <property type="term" value="F:translation initiation factor activity"/>
    <property type="evidence" value="ECO:0007669"/>
    <property type="project" value="TreeGrafter"/>
</dbReference>
<keyword evidence="1" id="KW-0175">Coiled coil</keyword>
<reference evidence="4" key="1">
    <citation type="submission" date="2022-11" db="UniProtKB">
        <authorList>
            <consortium name="WormBaseParasite"/>
        </authorList>
    </citation>
    <scope>IDENTIFICATION</scope>
</reference>
<dbReference type="AlphaFoldDB" id="A0A915MDY8"/>
<dbReference type="WBParaSite" id="scaffold34893_cov219.g21971">
    <property type="protein sequence ID" value="scaffold34893_cov219.g21971"/>
    <property type="gene ID" value="scaffold34893_cov219.g21971"/>
</dbReference>
<dbReference type="SUPFAM" id="SSF48371">
    <property type="entry name" value="ARM repeat"/>
    <property type="match status" value="1"/>
</dbReference>
<organism evidence="3 4">
    <name type="scientific">Meloidogyne javanica</name>
    <name type="common">Root-knot nematode worm</name>
    <dbReference type="NCBI Taxonomy" id="6303"/>
    <lineage>
        <taxon>Eukaryota</taxon>
        <taxon>Metazoa</taxon>
        <taxon>Ecdysozoa</taxon>
        <taxon>Nematoda</taxon>
        <taxon>Chromadorea</taxon>
        <taxon>Rhabditida</taxon>
        <taxon>Tylenchina</taxon>
        <taxon>Tylenchomorpha</taxon>
        <taxon>Tylenchoidea</taxon>
        <taxon>Meloidogynidae</taxon>
        <taxon>Meloidogyninae</taxon>
        <taxon>Meloidogyne</taxon>
        <taxon>Meloidogyne incognita group</taxon>
    </lineage>
</organism>
<dbReference type="Proteomes" id="UP000887561">
    <property type="component" value="Unplaced"/>
</dbReference>
<sequence length="287" mass="34288">MFGNQNVKNMDVPVIDEEVARYEKIKKEMCCLFNEITPSYKELSDQFFAFNFIEDYKLLAEIVDLIFEKVIEEPHLSDLFSDLCKKKVDVERQMQLERDKLDKHLDNQTKKSEGIKTFRSEVITKAQQHWNIFDDYNNKIKQLEEELKNADDKSRLVIEKEIETRRSEEKRRFFGIIKFTGQLYRNSLINEDVGDRTMIFIFAIQIIDWCSLELVRQFETTEDEVYLEYAVEFIKAVGKIYDGFHLDIVMDYLSRLKPRVSNRVHSLIMDLEDLKKNCWTPRIFTTL</sequence>
<keyword evidence="3" id="KW-1185">Reference proteome</keyword>
<dbReference type="Gene3D" id="1.25.40.180">
    <property type="match status" value="1"/>
</dbReference>
<feature type="domain" description="MIF4G" evidence="2">
    <location>
        <begin position="32"/>
        <end position="277"/>
    </location>
</feature>
<evidence type="ECO:0000313" key="4">
    <source>
        <dbReference type="WBParaSite" id="scaffold34893_cov219.g21971"/>
    </source>
</evidence>
<feature type="coiled-coil region" evidence="1">
    <location>
        <begin position="133"/>
        <end position="160"/>
    </location>
</feature>
<name>A0A915MDY8_MELJA</name>
<dbReference type="PANTHER" id="PTHR23253">
    <property type="entry name" value="EUKARYOTIC TRANSLATION INITIATION FACTOR 4 GAMMA"/>
    <property type="match status" value="1"/>
</dbReference>
<protein>
    <submittedName>
        <fullName evidence="4">MIF4G domain-containing protein</fullName>
    </submittedName>
</protein>
<dbReference type="GO" id="GO:0003729">
    <property type="term" value="F:mRNA binding"/>
    <property type="evidence" value="ECO:0007669"/>
    <property type="project" value="TreeGrafter"/>
</dbReference>
<dbReference type="GO" id="GO:0016281">
    <property type="term" value="C:eukaryotic translation initiation factor 4F complex"/>
    <property type="evidence" value="ECO:0007669"/>
    <property type="project" value="TreeGrafter"/>
</dbReference>
<dbReference type="Pfam" id="PF02854">
    <property type="entry name" value="MIF4G"/>
    <property type="match status" value="1"/>
</dbReference>
<proteinExistence type="predicted"/>
<accession>A0A915MDY8</accession>
<dbReference type="InterPro" id="IPR003890">
    <property type="entry name" value="MIF4G-like_typ-3"/>
</dbReference>
<dbReference type="PANTHER" id="PTHR23253:SF78">
    <property type="entry name" value="EUKARYOTIC TRANSLATION INITIATION FACTOR 4G1, ISOFORM B-RELATED"/>
    <property type="match status" value="1"/>
</dbReference>
<dbReference type="InterPro" id="IPR016024">
    <property type="entry name" value="ARM-type_fold"/>
</dbReference>
<evidence type="ECO:0000313" key="3">
    <source>
        <dbReference type="Proteomes" id="UP000887561"/>
    </source>
</evidence>
<evidence type="ECO:0000256" key="1">
    <source>
        <dbReference type="SAM" id="Coils"/>
    </source>
</evidence>